<keyword evidence="3" id="KW-1185">Reference proteome</keyword>
<accession>A0A0D9WJW5</accession>
<dbReference type="PANTHER" id="PTHR33095">
    <property type="entry name" value="OS07G0619500 PROTEIN"/>
    <property type="match status" value="1"/>
</dbReference>
<evidence type="ECO:0000313" key="3">
    <source>
        <dbReference type="Proteomes" id="UP000032180"/>
    </source>
</evidence>
<dbReference type="EnsemblPlants" id="LPERR05G21860.1">
    <property type="protein sequence ID" value="LPERR05G21860.1"/>
    <property type="gene ID" value="LPERR05G21860"/>
</dbReference>
<reference evidence="3" key="2">
    <citation type="submission" date="2013-12" db="EMBL/GenBank/DDBJ databases">
        <authorList>
            <person name="Yu Y."/>
            <person name="Lee S."/>
            <person name="de Baynast K."/>
            <person name="Wissotski M."/>
            <person name="Liu L."/>
            <person name="Talag J."/>
            <person name="Goicoechea J."/>
            <person name="Angelova A."/>
            <person name="Jetty R."/>
            <person name="Kudrna D."/>
            <person name="Golser W."/>
            <person name="Rivera L."/>
            <person name="Zhang J."/>
            <person name="Wing R."/>
        </authorList>
    </citation>
    <scope>NUCLEOTIDE SEQUENCE</scope>
</reference>
<name>A0A0D9WJW5_9ORYZ</name>
<feature type="region of interest" description="Disordered" evidence="1">
    <location>
        <begin position="107"/>
        <end position="132"/>
    </location>
</feature>
<feature type="region of interest" description="Disordered" evidence="1">
    <location>
        <begin position="55"/>
        <end position="74"/>
    </location>
</feature>
<proteinExistence type="predicted"/>
<dbReference type="eggNOG" id="ENOG502RXG8">
    <property type="taxonomic scope" value="Eukaryota"/>
</dbReference>
<dbReference type="PANTHER" id="PTHR33095:SF110">
    <property type="entry name" value="OS05G0568800 PROTEIN"/>
    <property type="match status" value="1"/>
</dbReference>
<dbReference type="HOGENOM" id="CLU_059090_2_0_1"/>
<feature type="compositionally biased region" description="Low complexity" evidence="1">
    <location>
        <begin position="118"/>
        <end position="131"/>
    </location>
</feature>
<dbReference type="AlphaFoldDB" id="A0A0D9WJW5"/>
<feature type="region of interest" description="Disordered" evidence="1">
    <location>
        <begin position="25"/>
        <end position="44"/>
    </location>
</feature>
<evidence type="ECO:0000256" key="1">
    <source>
        <dbReference type="SAM" id="MobiDB-lite"/>
    </source>
</evidence>
<evidence type="ECO:0000313" key="2">
    <source>
        <dbReference type="EnsemblPlants" id="LPERR05G21860.1"/>
    </source>
</evidence>
<dbReference type="Gramene" id="LPERR05G21860.1">
    <property type="protein sequence ID" value="LPERR05G21860.1"/>
    <property type="gene ID" value="LPERR05G21860"/>
</dbReference>
<sequence>MDDGFTFAEVRPPLAAAVGPPPIYPIFGRPRSPPASLTPAAEGDSRRPLWRYLMVDQGPPPPPPATAAAAAEDDELDLDGEPPETAIPYMYCPLFPALPAATASASPARCRKSGSTGSSLLRWRQRSSISRSRSDGKERFVFLNTSSSFSGSGSDHHKGSRGGGEDALSYYANGGGGGRRRSFLPYRQDLVGIFAFRRSYHLF</sequence>
<dbReference type="Proteomes" id="UP000032180">
    <property type="component" value="Chromosome 5"/>
</dbReference>
<organism evidence="2 3">
    <name type="scientific">Leersia perrieri</name>
    <dbReference type="NCBI Taxonomy" id="77586"/>
    <lineage>
        <taxon>Eukaryota</taxon>
        <taxon>Viridiplantae</taxon>
        <taxon>Streptophyta</taxon>
        <taxon>Embryophyta</taxon>
        <taxon>Tracheophyta</taxon>
        <taxon>Spermatophyta</taxon>
        <taxon>Magnoliopsida</taxon>
        <taxon>Liliopsida</taxon>
        <taxon>Poales</taxon>
        <taxon>Poaceae</taxon>
        <taxon>BOP clade</taxon>
        <taxon>Oryzoideae</taxon>
        <taxon>Oryzeae</taxon>
        <taxon>Oryzinae</taxon>
        <taxon>Leersia</taxon>
    </lineage>
</organism>
<reference evidence="2" key="3">
    <citation type="submission" date="2015-04" db="UniProtKB">
        <authorList>
            <consortium name="EnsemblPlants"/>
        </authorList>
    </citation>
    <scope>IDENTIFICATION</scope>
</reference>
<protein>
    <submittedName>
        <fullName evidence="2">Uncharacterized protein</fullName>
    </submittedName>
</protein>
<reference evidence="2 3" key="1">
    <citation type="submission" date="2012-08" db="EMBL/GenBank/DDBJ databases">
        <title>Oryza genome evolution.</title>
        <authorList>
            <person name="Wing R.A."/>
        </authorList>
    </citation>
    <scope>NUCLEOTIDE SEQUENCE</scope>
</reference>